<dbReference type="SUPFAM" id="SSF103481">
    <property type="entry name" value="Multidrug resistance efflux transporter EmrE"/>
    <property type="match status" value="2"/>
</dbReference>
<evidence type="ECO:0000256" key="5">
    <source>
        <dbReference type="ARBA" id="ARBA00023136"/>
    </source>
</evidence>
<evidence type="ECO:0000256" key="3">
    <source>
        <dbReference type="ARBA" id="ARBA00022692"/>
    </source>
</evidence>
<accession>A0A7J9E4J8</accession>
<feature type="transmembrane region" description="Helical" evidence="6">
    <location>
        <begin position="321"/>
        <end position="341"/>
    </location>
</feature>
<feature type="domain" description="EamA" evidence="7">
    <location>
        <begin position="81"/>
        <end position="193"/>
    </location>
</feature>
<feature type="transmembrane region" description="Helical" evidence="6">
    <location>
        <begin position="147"/>
        <end position="165"/>
    </location>
</feature>
<evidence type="ECO:0000256" key="2">
    <source>
        <dbReference type="ARBA" id="ARBA00007635"/>
    </source>
</evidence>
<dbReference type="GO" id="GO:0022857">
    <property type="term" value="F:transmembrane transporter activity"/>
    <property type="evidence" value="ECO:0007669"/>
    <property type="project" value="InterPro"/>
</dbReference>
<dbReference type="InterPro" id="IPR037185">
    <property type="entry name" value="EmrE-like"/>
</dbReference>
<keyword evidence="3 6" id="KW-0812">Transmembrane</keyword>
<feature type="transmembrane region" description="Helical" evidence="6">
    <location>
        <begin position="114"/>
        <end position="135"/>
    </location>
</feature>
<feature type="domain" description="EamA" evidence="7">
    <location>
        <begin position="226"/>
        <end position="365"/>
    </location>
</feature>
<feature type="transmembrane region" description="Helical" evidence="6">
    <location>
        <begin position="347"/>
        <end position="365"/>
    </location>
</feature>
<sequence>MENQVDGSLGGRYKPFFAVVFLQVGYAGMDILSKTALNLGMSNYVLVVYRHAIATLVMAPFAALLDKYILLLLLLLLLSLSLSLLNSIRAIFTLLAIYSFLFDRKVRPKMTMRIFIQIMVLGLLEPVIDQNLYFLGMKYTTATFATAMYNILPAITFVMAWIFRLEKVKLRSIRSHGKIIGTLATVAGAMVMTLMKGPVLELFWTKGRNNHEAASKNGTDLHDCIKGGVLITIGCFSYACFVILQAITLETYPADLSLTVWICLLGTLEGTIAALIMEKGNAAIWAIKWDTKLLTAAYTGIVCSGLAYYIQGMIMKHRGPVFVTAFSPLCMVMVAIISSFILAEQMFLGRVIGATIIIVGLYLVLWGKNKDYMKSPPPPSPLMDGQIIEAAKIDMGITVDDGTKGTSIRDEKLQEKRHSIIV</sequence>
<feature type="transmembrane region" description="Helical" evidence="6">
    <location>
        <begin position="225"/>
        <end position="244"/>
    </location>
</feature>
<evidence type="ECO:0000313" key="8">
    <source>
        <dbReference type="EMBL" id="MBA0767959.1"/>
    </source>
</evidence>
<keyword evidence="4 6" id="KW-1133">Transmembrane helix</keyword>
<comment type="caution">
    <text evidence="8">The sequence shown here is derived from an EMBL/GenBank/DDBJ whole genome shotgun (WGS) entry which is preliminary data.</text>
</comment>
<feature type="transmembrane region" description="Helical" evidence="6">
    <location>
        <begin position="289"/>
        <end position="309"/>
    </location>
</feature>
<evidence type="ECO:0000313" key="9">
    <source>
        <dbReference type="Proteomes" id="UP000593568"/>
    </source>
</evidence>
<evidence type="ECO:0000256" key="1">
    <source>
        <dbReference type="ARBA" id="ARBA00004141"/>
    </source>
</evidence>
<dbReference type="InterPro" id="IPR000620">
    <property type="entry name" value="EamA_dom"/>
</dbReference>
<feature type="transmembrane region" description="Helical" evidence="6">
    <location>
        <begin position="177"/>
        <end position="195"/>
    </location>
</feature>
<dbReference type="AlphaFoldDB" id="A0A7J9E4J8"/>
<comment type="similarity">
    <text evidence="2">Belongs to the drug/metabolite transporter (DMT) superfamily. Plant drug/metabolite exporter (P-DME) (TC 2.A.7.4) family.</text>
</comment>
<comment type="subcellular location">
    <subcellularLocation>
        <location evidence="1">Membrane</location>
        <topology evidence="1">Multi-pass membrane protein</topology>
    </subcellularLocation>
</comment>
<proteinExistence type="inferred from homology"/>
<feature type="transmembrane region" description="Helical" evidence="6">
    <location>
        <begin position="69"/>
        <end position="102"/>
    </location>
</feature>
<dbReference type="PANTHER" id="PTHR31218">
    <property type="entry name" value="WAT1-RELATED PROTEIN"/>
    <property type="match status" value="1"/>
</dbReference>
<keyword evidence="5 6" id="KW-0472">Membrane</keyword>
<gene>
    <name evidence="8" type="ORF">Gotri_016805</name>
</gene>
<feature type="transmembrane region" description="Helical" evidence="6">
    <location>
        <begin position="15"/>
        <end position="32"/>
    </location>
</feature>
<reference evidence="8 9" key="1">
    <citation type="journal article" date="2019" name="Genome Biol. Evol.">
        <title>Insights into the evolution of the New World diploid cottons (Gossypium, subgenus Houzingenia) based on genome sequencing.</title>
        <authorList>
            <person name="Grover C.E."/>
            <person name="Arick M.A. 2nd"/>
            <person name="Thrash A."/>
            <person name="Conover J.L."/>
            <person name="Sanders W.S."/>
            <person name="Peterson D.G."/>
            <person name="Frelichowski J.E."/>
            <person name="Scheffler J.A."/>
            <person name="Scheffler B.E."/>
            <person name="Wendel J.F."/>
        </authorList>
    </citation>
    <scope>NUCLEOTIDE SEQUENCE [LARGE SCALE GENOMIC DNA]</scope>
    <source>
        <strain evidence="8">8</strain>
        <tissue evidence="8">Leaf</tissue>
    </source>
</reference>
<organism evidence="8 9">
    <name type="scientific">Gossypium trilobum</name>
    <dbReference type="NCBI Taxonomy" id="34281"/>
    <lineage>
        <taxon>Eukaryota</taxon>
        <taxon>Viridiplantae</taxon>
        <taxon>Streptophyta</taxon>
        <taxon>Embryophyta</taxon>
        <taxon>Tracheophyta</taxon>
        <taxon>Spermatophyta</taxon>
        <taxon>Magnoliopsida</taxon>
        <taxon>eudicotyledons</taxon>
        <taxon>Gunneridae</taxon>
        <taxon>Pentapetalae</taxon>
        <taxon>rosids</taxon>
        <taxon>malvids</taxon>
        <taxon>Malvales</taxon>
        <taxon>Malvaceae</taxon>
        <taxon>Malvoideae</taxon>
        <taxon>Gossypium</taxon>
    </lineage>
</organism>
<feature type="transmembrane region" description="Helical" evidence="6">
    <location>
        <begin position="256"/>
        <end position="277"/>
    </location>
</feature>
<dbReference type="Pfam" id="PF00892">
    <property type="entry name" value="EamA"/>
    <property type="match status" value="2"/>
</dbReference>
<evidence type="ECO:0000256" key="6">
    <source>
        <dbReference type="SAM" id="Phobius"/>
    </source>
</evidence>
<keyword evidence="9" id="KW-1185">Reference proteome</keyword>
<dbReference type="InterPro" id="IPR030184">
    <property type="entry name" value="WAT1-related"/>
</dbReference>
<name>A0A7J9E4J8_9ROSI</name>
<dbReference type="EMBL" id="JABEZW010000006">
    <property type="protein sequence ID" value="MBA0767959.1"/>
    <property type="molecule type" value="Genomic_DNA"/>
</dbReference>
<protein>
    <recommendedName>
        <fullName evidence="7">EamA domain-containing protein</fullName>
    </recommendedName>
</protein>
<evidence type="ECO:0000256" key="4">
    <source>
        <dbReference type="ARBA" id="ARBA00022989"/>
    </source>
</evidence>
<dbReference type="GO" id="GO:0016020">
    <property type="term" value="C:membrane"/>
    <property type="evidence" value="ECO:0007669"/>
    <property type="project" value="UniProtKB-SubCell"/>
</dbReference>
<feature type="transmembrane region" description="Helical" evidence="6">
    <location>
        <begin position="44"/>
        <end position="63"/>
    </location>
</feature>
<dbReference type="Proteomes" id="UP000593568">
    <property type="component" value="Unassembled WGS sequence"/>
</dbReference>
<evidence type="ECO:0000259" key="7">
    <source>
        <dbReference type="Pfam" id="PF00892"/>
    </source>
</evidence>